<evidence type="ECO:0000256" key="4">
    <source>
        <dbReference type="ARBA" id="ARBA00023027"/>
    </source>
</evidence>
<dbReference type="InterPro" id="IPR016160">
    <property type="entry name" value="Ald_DH_CS_CYS"/>
</dbReference>
<gene>
    <name evidence="9" type="ORF">JIN83_06705</name>
</gene>
<evidence type="ECO:0000259" key="7">
    <source>
        <dbReference type="Pfam" id="PF00171"/>
    </source>
</evidence>
<dbReference type="PANTHER" id="PTHR42862:SF1">
    <property type="entry name" value="DELTA-1-PYRROLINE-5-CARBOXYLATE DEHYDROGENASE 2, ISOFORM A-RELATED"/>
    <property type="match status" value="1"/>
</dbReference>
<protein>
    <recommendedName>
        <fullName evidence="2">L-glutamate gamma-semialdehyde dehydrogenase</fullName>
        <ecNumber evidence="2">1.2.1.88</ecNumber>
    </recommendedName>
</protein>
<dbReference type="InterPro" id="IPR029041">
    <property type="entry name" value="FAD-linked_oxidoreductase-like"/>
</dbReference>
<name>A0AAE2SCT2_9BACT</name>
<feature type="domain" description="Proline dehydrogenase" evidence="8">
    <location>
        <begin position="186"/>
        <end position="484"/>
    </location>
</feature>
<reference evidence="9" key="1">
    <citation type="submission" date="2021-01" db="EMBL/GenBank/DDBJ databases">
        <title>Modified the classification status of verrucomicrobia.</title>
        <authorList>
            <person name="Feng X."/>
        </authorList>
    </citation>
    <scope>NUCLEOTIDE SEQUENCE</scope>
    <source>
        <strain evidence="9">5K15</strain>
    </source>
</reference>
<dbReference type="GO" id="GO:0003842">
    <property type="term" value="F:L-glutamate gamma-semialdehyde dehydrogenase activity"/>
    <property type="evidence" value="ECO:0007669"/>
    <property type="project" value="UniProtKB-EC"/>
</dbReference>
<dbReference type="GO" id="GO:0009898">
    <property type="term" value="C:cytoplasmic side of plasma membrane"/>
    <property type="evidence" value="ECO:0007669"/>
    <property type="project" value="TreeGrafter"/>
</dbReference>
<feature type="domain" description="Aldehyde dehydrogenase" evidence="7">
    <location>
        <begin position="593"/>
        <end position="1016"/>
    </location>
</feature>
<dbReference type="InterPro" id="IPR016162">
    <property type="entry name" value="Ald_DH_N"/>
</dbReference>
<evidence type="ECO:0000256" key="3">
    <source>
        <dbReference type="ARBA" id="ARBA00023002"/>
    </source>
</evidence>
<dbReference type="SUPFAM" id="SSF53720">
    <property type="entry name" value="ALDH-like"/>
    <property type="match status" value="1"/>
</dbReference>
<sequence>MWNLDSAGEKKHAFYAEIITACVGFGQDEGHKKDYFNVMKSTKIQSQLANIKTQPLSGDSLAESAVELAAEILAVANRKQKLSERYQGWKMARMMKDPLGKTLTLALADQVFRPNTDARSASQFRYLIDDYGIPTYLPLHEQIAMRVGSMVSAVAPEIVMPAVTAKMRAESSEVILPSEDAYLKPHLHKRRQQKTRMNINQLGEAILGEEEAQHRMDQVLGRLESPDCEYISVKISAIFSQINLVAYEDTLDKIKERLRVLYRTAQQHTFTREDGSKAAKFVNLDMEEYRDLHLTCDAFREVLMEPEFLKMKAGIVLQAYLPDSFEVQKCLTEWARERVSQGGAAIKIRIVKGANLAMEQVEASVHDWEQAPYYTKADVDANYKRMVHYGCLPEHAEVVNLGIASHNLFEIAYAMLLRASHGVEQDVEFEMLEGMANHQARAVRDAVNGLLLYAPVVRKEDFHSAIAYLVRRLDENTSEENFLHDLFGMKVGSASWQKQKQMFLTACRRRDEVSTVPNRTQDRNQENPQLDLERGFENEPDTDWSLRHNVRWILQEIEGMKSRSIATVPVQIAGDTELTEQVQIGRDPSRPGVEAYQYSLTDAAGVDRALTCAVDAQPDWEARGVEARRVICKQVAVELAKARGRCIATMVMDGGKTAAEADAEFSEAIDFANYYADGLNKPGFFDGTKMESLGTIVVTPPWNFPFAIPCGGILAGLMAGNTVIIKPAPETVLTAWEMVQILWSAGIPKEVLQFVPCPDNEIGRALVTDDRTSCVILTGAFETARMFESWKPEIRLLAETSGKNSLIITAAADPDQAVKDLVKSAFGHAGQKCSAASLAIIEAELYDSPLFMRQLRDAAASLQVGSAWDPASVVTPVIREPDASLHRAQSQCDDNESWLLEPQMVDGNPCLWSPGIKRDVQPDSWYHRTECFGPVLGLIRATDLDDAIRIQNDSQFGLTGGIHSLDAREIAIWRDEVEVGNAYINRSITGAIVQRQPFGGWKKSCFGPGAKAGGPNYVPLMAKWSQESLPSMAATPSQPVTNLLDALIQQLPQQAETLRASAASYAHWWQAEFSIEHDPSQLHGESNHFRYRPHERMLLRADHFSELAIAQIVLSAATCGVPVDLSVSETSDFIASLPCAVVVESEATLAKRLPDSEVHYGVLRMIGAGRSLLAAAKEAAFRVISTEPLANGRLELLACLKEQSISETTHRYGNIIPKASELLSAEEA</sequence>
<dbReference type="Gene3D" id="3.20.20.220">
    <property type="match status" value="1"/>
</dbReference>
<feature type="active site" evidence="6">
    <location>
        <position position="799"/>
    </location>
</feature>
<evidence type="ECO:0000313" key="10">
    <source>
        <dbReference type="Proteomes" id="UP000634206"/>
    </source>
</evidence>
<dbReference type="RefSeq" id="WP_309489247.1">
    <property type="nucleotide sequence ID" value="NZ_JAENIG010000003.1"/>
</dbReference>
<dbReference type="Pfam" id="PF00171">
    <property type="entry name" value="Aldedh"/>
    <property type="match status" value="1"/>
</dbReference>
<dbReference type="Proteomes" id="UP000634206">
    <property type="component" value="Unassembled WGS sequence"/>
</dbReference>
<dbReference type="Pfam" id="PF01619">
    <property type="entry name" value="Pro_dh"/>
    <property type="match status" value="1"/>
</dbReference>
<comment type="catalytic activity">
    <reaction evidence="5">
        <text>L-glutamate 5-semialdehyde + NAD(+) + H2O = L-glutamate + NADH + 2 H(+)</text>
        <dbReference type="Rhea" id="RHEA:30235"/>
        <dbReference type="ChEBI" id="CHEBI:15377"/>
        <dbReference type="ChEBI" id="CHEBI:15378"/>
        <dbReference type="ChEBI" id="CHEBI:29985"/>
        <dbReference type="ChEBI" id="CHEBI:57540"/>
        <dbReference type="ChEBI" id="CHEBI:57945"/>
        <dbReference type="ChEBI" id="CHEBI:58066"/>
        <dbReference type="EC" id="1.2.1.88"/>
    </reaction>
</comment>
<dbReference type="InterPro" id="IPR050485">
    <property type="entry name" value="Proline_metab_enzyme"/>
</dbReference>
<dbReference type="PROSITE" id="PS00070">
    <property type="entry name" value="ALDEHYDE_DEHYDR_CYS"/>
    <property type="match status" value="1"/>
</dbReference>
<dbReference type="PIRSF" id="PIRSF000197">
    <property type="entry name" value="Bifunct_PutA"/>
    <property type="match status" value="1"/>
</dbReference>
<dbReference type="GO" id="GO:0003700">
    <property type="term" value="F:DNA-binding transcription factor activity"/>
    <property type="evidence" value="ECO:0007669"/>
    <property type="project" value="InterPro"/>
</dbReference>
<proteinExistence type="predicted"/>
<dbReference type="InterPro" id="IPR016161">
    <property type="entry name" value="Ald_DH/histidinol_DH"/>
</dbReference>
<dbReference type="PANTHER" id="PTHR42862">
    <property type="entry name" value="DELTA-1-PYRROLINE-5-CARBOXYLATE DEHYDROGENASE 1, ISOFORM A-RELATED"/>
    <property type="match status" value="1"/>
</dbReference>
<dbReference type="InterPro" id="IPR002872">
    <property type="entry name" value="Proline_DH_dom"/>
</dbReference>
<keyword evidence="4" id="KW-0520">NAD</keyword>
<dbReference type="InterPro" id="IPR015590">
    <property type="entry name" value="Aldehyde_DH_dom"/>
</dbReference>
<dbReference type="GO" id="GO:0010133">
    <property type="term" value="P:L-proline catabolic process to L-glutamate"/>
    <property type="evidence" value="ECO:0007669"/>
    <property type="project" value="InterPro"/>
</dbReference>
<keyword evidence="3" id="KW-0560">Oxidoreductase</keyword>
<keyword evidence="10" id="KW-1185">Reference proteome</keyword>
<evidence type="ECO:0000313" key="9">
    <source>
        <dbReference type="EMBL" id="MBK1854642.1"/>
    </source>
</evidence>
<feature type="active site" evidence="6">
    <location>
        <position position="833"/>
    </location>
</feature>
<dbReference type="InterPro" id="IPR016163">
    <property type="entry name" value="Ald_DH_C"/>
</dbReference>
<dbReference type="EMBL" id="JAENIG010000003">
    <property type="protein sequence ID" value="MBK1854642.1"/>
    <property type="molecule type" value="Genomic_DNA"/>
</dbReference>
<comment type="pathway">
    <text evidence="1">Amino-acid degradation; L-proline degradation into L-glutamate; L-glutamate from L-proline: step 2/2.</text>
</comment>
<accession>A0AAE2SCT2</accession>
<dbReference type="SUPFAM" id="SSF51730">
    <property type="entry name" value="FAD-linked oxidoreductase"/>
    <property type="match status" value="1"/>
</dbReference>
<evidence type="ECO:0000256" key="5">
    <source>
        <dbReference type="ARBA" id="ARBA00048142"/>
    </source>
</evidence>
<comment type="caution">
    <text evidence="9">The sequence shown here is derived from an EMBL/GenBank/DDBJ whole genome shotgun (WGS) entry which is preliminary data.</text>
</comment>
<dbReference type="GO" id="GO:0004657">
    <property type="term" value="F:proline dehydrogenase activity"/>
    <property type="evidence" value="ECO:0007669"/>
    <property type="project" value="InterPro"/>
</dbReference>
<evidence type="ECO:0000256" key="1">
    <source>
        <dbReference type="ARBA" id="ARBA00004786"/>
    </source>
</evidence>
<dbReference type="Gene3D" id="3.40.605.10">
    <property type="entry name" value="Aldehyde Dehydrogenase, Chain A, domain 1"/>
    <property type="match status" value="1"/>
</dbReference>
<organism evidence="9 10">
    <name type="scientific">Oceaniferula flava</name>
    <dbReference type="NCBI Taxonomy" id="2800421"/>
    <lineage>
        <taxon>Bacteria</taxon>
        <taxon>Pseudomonadati</taxon>
        <taxon>Verrucomicrobiota</taxon>
        <taxon>Verrucomicrobiia</taxon>
        <taxon>Verrucomicrobiales</taxon>
        <taxon>Verrucomicrobiaceae</taxon>
        <taxon>Oceaniferula</taxon>
    </lineage>
</organism>
<dbReference type="InterPro" id="IPR025703">
    <property type="entry name" value="Bifunct_PutA"/>
</dbReference>
<dbReference type="Gene3D" id="3.40.309.10">
    <property type="entry name" value="Aldehyde Dehydrogenase, Chain A, domain 2"/>
    <property type="match status" value="1"/>
</dbReference>
<evidence type="ECO:0000256" key="6">
    <source>
        <dbReference type="PIRSR" id="PIRSR000197-1"/>
    </source>
</evidence>
<evidence type="ECO:0000259" key="8">
    <source>
        <dbReference type="Pfam" id="PF01619"/>
    </source>
</evidence>
<dbReference type="EC" id="1.2.1.88" evidence="2"/>
<dbReference type="AlphaFoldDB" id="A0AAE2SCT2"/>
<evidence type="ECO:0000256" key="2">
    <source>
        <dbReference type="ARBA" id="ARBA00012884"/>
    </source>
</evidence>